<dbReference type="InParanoid" id="A0A2K1JI30"/>
<dbReference type="EMBL" id="ABEU02000014">
    <property type="protein sequence ID" value="PNR41205.1"/>
    <property type="molecule type" value="Genomic_DNA"/>
</dbReference>
<dbReference type="EnsemblPlants" id="Pp3c14_16636V3.1">
    <property type="protein sequence ID" value="PAC:32960163.CDS.1"/>
    <property type="gene ID" value="Pp3c14_16636"/>
</dbReference>
<evidence type="ECO:0000313" key="1">
    <source>
        <dbReference type="EMBL" id="PNR41205.1"/>
    </source>
</evidence>
<keyword evidence="3" id="KW-1185">Reference proteome</keyword>
<dbReference type="Gramene" id="Pp3c14_16636V3.1">
    <property type="protein sequence ID" value="PAC:32960163.CDS.1"/>
    <property type="gene ID" value="Pp3c14_16636"/>
</dbReference>
<reference evidence="1 3" key="1">
    <citation type="journal article" date="2008" name="Science">
        <title>The Physcomitrella genome reveals evolutionary insights into the conquest of land by plants.</title>
        <authorList>
            <person name="Rensing S."/>
            <person name="Lang D."/>
            <person name="Zimmer A."/>
            <person name="Terry A."/>
            <person name="Salamov A."/>
            <person name="Shapiro H."/>
            <person name="Nishiyama T."/>
            <person name="Perroud P.-F."/>
            <person name="Lindquist E."/>
            <person name="Kamisugi Y."/>
            <person name="Tanahashi T."/>
            <person name="Sakakibara K."/>
            <person name="Fujita T."/>
            <person name="Oishi K."/>
            <person name="Shin-I T."/>
            <person name="Kuroki Y."/>
            <person name="Toyoda A."/>
            <person name="Suzuki Y."/>
            <person name="Hashimoto A."/>
            <person name="Yamaguchi K."/>
            <person name="Sugano A."/>
            <person name="Kohara Y."/>
            <person name="Fujiyama A."/>
            <person name="Anterola A."/>
            <person name="Aoki S."/>
            <person name="Ashton N."/>
            <person name="Barbazuk W.B."/>
            <person name="Barker E."/>
            <person name="Bennetzen J."/>
            <person name="Bezanilla M."/>
            <person name="Blankenship R."/>
            <person name="Cho S.H."/>
            <person name="Dutcher S."/>
            <person name="Estelle M."/>
            <person name="Fawcett J.A."/>
            <person name="Gundlach H."/>
            <person name="Hanada K."/>
            <person name="Heyl A."/>
            <person name="Hicks K.A."/>
            <person name="Hugh J."/>
            <person name="Lohr M."/>
            <person name="Mayer K."/>
            <person name="Melkozernov A."/>
            <person name="Murata T."/>
            <person name="Nelson D."/>
            <person name="Pils B."/>
            <person name="Prigge M."/>
            <person name="Reiss B."/>
            <person name="Renner T."/>
            <person name="Rombauts S."/>
            <person name="Rushton P."/>
            <person name="Sanderfoot A."/>
            <person name="Schween G."/>
            <person name="Shiu S.-H."/>
            <person name="Stueber K."/>
            <person name="Theodoulou F.L."/>
            <person name="Tu H."/>
            <person name="Van de Peer Y."/>
            <person name="Verrier P.J."/>
            <person name="Waters E."/>
            <person name="Wood A."/>
            <person name="Yang L."/>
            <person name="Cove D."/>
            <person name="Cuming A."/>
            <person name="Hasebe M."/>
            <person name="Lucas S."/>
            <person name="Mishler D.B."/>
            <person name="Reski R."/>
            <person name="Grigoriev I."/>
            <person name="Quatrano R.S."/>
            <person name="Boore J.L."/>
        </authorList>
    </citation>
    <scope>NUCLEOTIDE SEQUENCE [LARGE SCALE GENOMIC DNA]</scope>
    <source>
        <strain evidence="2 3">cv. Gransden 2004</strain>
    </source>
</reference>
<dbReference type="Proteomes" id="UP000006727">
    <property type="component" value="Chromosome 14"/>
</dbReference>
<evidence type="ECO:0000313" key="2">
    <source>
        <dbReference type="EnsemblPlants" id="PAC:32960163.CDS.1"/>
    </source>
</evidence>
<proteinExistence type="predicted"/>
<sequence>MVQFFIWCRCCLVGSEFCGFQLECSGAVIESEPRRGKRRTSRGCFMEQGSGDALLKNITSIHAICL</sequence>
<dbReference type="AlphaFoldDB" id="A0A2K1JI30"/>
<accession>A0A2K1JI30</accession>
<name>A0A2K1JI30_PHYPA</name>
<reference evidence="2" key="3">
    <citation type="submission" date="2020-12" db="UniProtKB">
        <authorList>
            <consortium name="EnsemblPlants"/>
        </authorList>
    </citation>
    <scope>IDENTIFICATION</scope>
</reference>
<evidence type="ECO:0000313" key="3">
    <source>
        <dbReference type="Proteomes" id="UP000006727"/>
    </source>
</evidence>
<protein>
    <submittedName>
        <fullName evidence="1 2">Uncharacterized protein</fullName>
    </submittedName>
</protein>
<reference evidence="1 3" key="2">
    <citation type="journal article" date="2018" name="Plant J.">
        <title>The Physcomitrella patens chromosome-scale assembly reveals moss genome structure and evolution.</title>
        <authorList>
            <person name="Lang D."/>
            <person name="Ullrich K.K."/>
            <person name="Murat F."/>
            <person name="Fuchs J."/>
            <person name="Jenkins J."/>
            <person name="Haas F.B."/>
            <person name="Piednoel M."/>
            <person name="Gundlach H."/>
            <person name="Van Bel M."/>
            <person name="Meyberg R."/>
            <person name="Vives C."/>
            <person name="Morata J."/>
            <person name="Symeonidi A."/>
            <person name="Hiss M."/>
            <person name="Muchero W."/>
            <person name="Kamisugi Y."/>
            <person name="Saleh O."/>
            <person name="Blanc G."/>
            <person name="Decker E.L."/>
            <person name="van Gessel N."/>
            <person name="Grimwood J."/>
            <person name="Hayes R.D."/>
            <person name="Graham S.W."/>
            <person name="Gunter L.E."/>
            <person name="McDaniel S.F."/>
            <person name="Hoernstein S.N.W."/>
            <person name="Larsson A."/>
            <person name="Li F.W."/>
            <person name="Perroud P.F."/>
            <person name="Phillips J."/>
            <person name="Ranjan P."/>
            <person name="Rokshar D.S."/>
            <person name="Rothfels C.J."/>
            <person name="Schneider L."/>
            <person name="Shu S."/>
            <person name="Stevenson D.W."/>
            <person name="Thummler F."/>
            <person name="Tillich M."/>
            <person name="Villarreal Aguilar J.C."/>
            <person name="Widiez T."/>
            <person name="Wong G.K."/>
            <person name="Wymore A."/>
            <person name="Zhang Y."/>
            <person name="Zimmer A.D."/>
            <person name="Quatrano R.S."/>
            <person name="Mayer K.F.X."/>
            <person name="Goodstein D."/>
            <person name="Casacuberta J.M."/>
            <person name="Vandepoele K."/>
            <person name="Reski R."/>
            <person name="Cuming A.C."/>
            <person name="Tuskan G.A."/>
            <person name="Maumus F."/>
            <person name="Salse J."/>
            <person name="Schmutz J."/>
            <person name="Rensing S.A."/>
        </authorList>
    </citation>
    <scope>NUCLEOTIDE SEQUENCE [LARGE SCALE GENOMIC DNA]</scope>
    <source>
        <strain evidence="2 3">cv. Gransden 2004</strain>
    </source>
</reference>
<gene>
    <name evidence="1" type="ORF">PHYPA_018608</name>
</gene>
<organism evidence="1">
    <name type="scientific">Physcomitrium patens</name>
    <name type="common">Spreading-leaved earth moss</name>
    <name type="synonym">Physcomitrella patens</name>
    <dbReference type="NCBI Taxonomy" id="3218"/>
    <lineage>
        <taxon>Eukaryota</taxon>
        <taxon>Viridiplantae</taxon>
        <taxon>Streptophyta</taxon>
        <taxon>Embryophyta</taxon>
        <taxon>Bryophyta</taxon>
        <taxon>Bryophytina</taxon>
        <taxon>Bryopsida</taxon>
        <taxon>Funariidae</taxon>
        <taxon>Funariales</taxon>
        <taxon>Funariaceae</taxon>
        <taxon>Physcomitrium</taxon>
    </lineage>
</organism>